<dbReference type="AlphaFoldDB" id="A0AAD6T4W6"/>
<keyword evidence="3" id="KW-1185">Reference proteome</keyword>
<organism evidence="2 3">
    <name type="scientific">Mycena alexandri</name>
    <dbReference type="NCBI Taxonomy" id="1745969"/>
    <lineage>
        <taxon>Eukaryota</taxon>
        <taxon>Fungi</taxon>
        <taxon>Dikarya</taxon>
        <taxon>Basidiomycota</taxon>
        <taxon>Agaricomycotina</taxon>
        <taxon>Agaricomycetes</taxon>
        <taxon>Agaricomycetidae</taxon>
        <taxon>Agaricales</taxon>
        <taxon>Marasmiineae</taxon>
        <taxon>Mycenaceae</taxon>
        <taxon>Mycena</taxon>
    </lineage>
</organism>
<evidence type="ECO:0000313" key="3">
    <source>
        <dbReference type="Proteomes" id="UP001218188"/>
    </source>
</evidence>
<sequence length="138" mass="15311">MVSQLSRDSARRSKMPHKDAKRSIRRSQGRTLKTEYAAITLWAVSRRGMPSNLQKSTPAWTRIVLGGGGLVAGVKTWFGSGVDLYPVKGWTYYLHKVDWFSSRCKNIGPAVKNTTEKTIHSAGLDVPSPQARLVLVEV</sequence>
<comment type="caution">
    <text evidence="2">The sequence shown here is derived from an EMBL/GenBank/DDBJ whole genome shotgun (WGS) entry which is preliminary data.</text>
</comment>
<accession>A0AAD6T4W6</accession>
<feature type="compositionally biased region" description="Basic and acidic residues" evidence="1">
    <location>
        <begin position="8"/>
        <end position="22"/>
    </location>
</feature>
<evidence type="ECO:0000256" key="1">
    <source>
        <dbReference type="SAM" id="MobiDB-lite"/>
    </source>
</evidence>
<proteinExistence type="predicted"/>
<evidence type="ECO:0000313" key="2">
    <source>
        <dbReference type="EMBL" id="KAJ7039287.1"/>
    </source>
</evidence>
<reference evidence="2" key="1">
    <citation type="submission" date="2023-03" db="EMBL/GenBank/DDBJ databases">
        <title>Massive genome expansion in bonnet fungi (Mycena s.s.) driven by repeated elements and novel gene families across ecological guilds.</title>
        <authorList>
            <consortium name="Lawrence Berkeley National Laboratory"/>
            <person name="Harder C.B."/>
            <person name="Miyauchi S."/>
            <person name="Viragh M."/>
            <person name="Kuo A."/>
            <person name="Thoen E."/>
            <person name="Andreopoulos B."/>
            <person name="Lu D."/>
            <person name="Skrede I."/>
            <person name="Drula E."/>
            <person name="Henrissat B."/>
            <person name="Morin E."/>
            <person name="Kohler A."/>
            <person name="Barry K."/>
            <person name="LaButti K."/>
            <person name="Morin E."/>
            <person name="Salamov A."/>
            <person name="Lipzen A."/>
            <person name="Mereny Z."/>
            <person name="Hegedus B."/>
            <person name="Baldrian P."/>
            <person name="Stursova M."/>
            <person name="Weitz H."/>
            <person name="Taylor A."/>
            <person name="Grigoriev I.V."/>
            <person name="Nagy L.G."/>
            <person name="Martin F."/>
            <person name="Kauserud H."/>
        </authorList>
    </citation>
    <scope>NUCLEOTIDE SEQUENCE</scope>
    <source>
        <strain evidence="2">CBHHK200</strain>
    </source>
</reference>
<gene>
    <name evidence="2" type="ORF">C8F04DRAFT_1178836</name>
</gene>
<name>A0AAD6T4W6_9AGAR</name>
<protein>
    <submittedName>
        <fullName evidence="2">Uncharacterized protein</fullName>
    </submittedName>
</protein>
<dbReference type="EMBL" id="JARJCM010000027">
    <property type="protein sequence ID" value="KAJ7039287.1"/>
    <property type="molecule type" value="Genomic_DNA"/>
</dbReference>
<dbReference type="Proteomes" id="UP001218188">
    <property type="component" value="Unassembled WGS sequence"/>
</dbReference>
<feature type="region of interest" description="Disordered" evidence="1">
    <location>
        <begin position="1"/>
        <end position="27"/>
    </location>
</feature>